<name>A0A4S4EN15_CAMSN</name>
<feature type="region of interest" description="Disordered" evidence="1">
    <location>
        <begin position="46"/>
        <end position="93"/>
    </location>
</feature>
<reference evidence="3 4" key="1">
    <citation type="journal article" date="2018" name="Proc. Natl. Acad. Sci. U.S.A.">
        <title>Draft genome sequence of Camellia sinensis var. sinensis provides insights into the evolution of the tea genome and tea quality.</title>
        <authorList>
            <person name="Wei C."/>
            <person name="Yang H."/>
            <person name="Wang S."/>
            <person name="Zhao J."/>
            <person name="Liu C."/>
            <person name="Gao L."/>
            <person name="Xia E."/>
            <person name="Lu Y."/>
            <person name="Tai Y."/>
            <person name="She G."/>
            <person name="Sun J."/>
            <person name="Cao H."/>
            <person name="Tong W."/>
            <person name="Gao Q."/>
            <person name="Li Y."/>
            <person name="Deng W."/>
            <person name="Jiang X."/>
            <person name="Wang W."/>
            <person name="Chen Q."/>
            <person name="Zhang S."/>
            <person name="Li H."/>
            <person name="Wu J."/>
            <person name="Wang P."/>
            <person name="Li P."/>
            <person name="Shi C."/>
            <person name="Zheng F."/>
            <person name="Jian J."/>
            <person name="Huang B."/>
            <person name="Shan D."/>
            <person name="Shi M."/>
            <person name="Fang C."/>
            <person name="Yue Y."/>
            <person name="Li F."/>
            <person name="Li D."/>
            <person name="Wei S."/>
            <person name="Han B."/>
            <person name="Jiang C."/>
            <person name="Yin Y."/>
            <person name="Xia T."/>
            <person name="Zhang Z."/>
            <person name="Bennetzen J.L."/>
            <person name="Zhao S."/>
            <person name="Wan X."/>
        </authorList>
    </citation>
    <scope>NUCLEOTIDE SEQUENCE [LARGE SCALE GENOMIC DNA]</scope>
    <source>
        <strain evidence="4">cv. Shuchazao</strain>
        <tissue evidence="3">Leaf</tissue>
    </source>
</reference>
<dbReference type="AlphaFoldDB" id="A0A4S4EN15"/>
<organism evidence="3 4">
    <name type="scientific">Camellia sinensis var. sinensis</name>
    <name type="common">China tea</name>
    <dbReference type="NCBI Taxonomy" id="542762"/>
    <lineage>
        <taxon>Eukaryota</taxon>
        <taxon>Viridiplantae</taxon>
        <taxon>Streptophyta</taxon>
        <taxon>Embryophyta</taxon>
        <taxon>Tracheophyta</taxon>
        <taxon>Spermatophyta</taxon>
        <taxon>Magnoliopsida</taxon>
        <taxon>eudicotyledons</taxon>
        <taxon>Gunneridae</taxon>
        <taxon>Pentapetalae</taxon>
        <taxon>asterids</taxon>
        <taxon>Ericales</taxon>
        <taxon>Theaceae</taxon>
        <taxon>Camellia</taxon>
    </lineage>
</organism>
<evidence type="ECO:0000313" key="4">
    <source>
        <dbReference type="Proteomes" id="UP000306102"/>
    </source>
</evidence>
<dbReference type="PANTHER" id="PTHR47721:SF2">
    <property type="entry name" value="OS01G0235100 PROTEIN"/>
    <property type="match status" value="1"/>
</dbReference>
<keyword evidence="2" id="KW-1133">Transmembrane helix</keyword>
<dbReference type="EMBL" id="SDRB02003259">
    <property type="protein sequence ID" value="THG18069.1"/>
    <property type="molecule type" value="Genomic_DNA"/>
</dbReference>
<protein>
    <submittedName>
        <fullName evidence="3">Uncharacterized protein</fullName>
    </submittedName>
</protein>
<feature type="transmembrane region" description="Helical" evidence="2">
    <location>
        <begin position="247"/>
        <end position="268"/>
    </location>
</feature>
<keyword evidence="4" id="KW-1185">Reference proteome</keyword>
<keyword evidence="2" id="KW-0812">Transmembrane</keyword>
<feature type="transmembrane region" description="Helical" evidence="2">
    <location>
        <begin position="198"/>
        <end position="227"/>
    </location>
</feature>
<evidence type="ECO:0000256" key="1">
    <source>
        <dbReference type="SAM" id="MobiDB-lite"/>
    </source>
</evidence>
<sequence length="321" mass="34319">MSSTSTIAFLLVPSPYQPYSVSQRSYNGQTLSFTRSSLIINHIPLSSTSSSSSSVVVEEEEESPSPSPDGLATQDPDNAFPPTRGTSPPWTYSGSTTGHTWSMMMKLLQEWLRIEMSPEVMSGMLIFGDLMEFVYRGCKACGREVLEKGCNGEGRIQGGIATVPGFGWWPIKAYRPCPGFVASGGRYRRRGQSMDEPALDVLWASALDVFSAGCAVLLFSVLLVPLSGFNAAILHLKELASRSCASVALYSLVGPGLPPTIVFWVMAYHSGASIMATRELVVSKMGIKVGGIVVKSWGLSLKVMSSIPSSLGQSPGQSTVG</sequence>
<dbReference type="Proteomes" id="UP000306102">
    <property type="component" value="Unassembled WGS sequence"/>
</dbReference>
<dbReference type="STRING" id="542762.A0A4S4EN15"/>
<gene>
    <name evidence="3" type="ORF">TEA_019463</name>
</gene>
<proteinExistence type="predicted"/>
<dbReference type="PANTHER" id="PTHR47721">
    <property type="entry name" value="OS01G0235100 PROTEIN"/>
    <property type="match status" value="1"/>
</dbReference>
<keyword evidence="2" id="KW-0472">Membrane</keyword>
<feature type="compositionally biased region" description="Polar residues" evidence="1">
    <location>
        <begin position="84"/>
        <end position="93"/>
    </location>
</feature>
<dbReference type="GO" id="GO:0009507">
    <property type="term" value="C:chloroplast"/>
    <property type="evidence" value="ECO:0007669"/>
    <property type="project" value="TreeGrafter"/>
</dbReference>
<comment type="caution">
    <text evidence="3">The sequence shown here is derived from an EMBL/GenBank/DDBJ whole genome shotgun (WGS) entry which is preliminary data.</text>
</comment>
<evidence type="ECO:0000313" key="3">
    <source>
        <dbReference type="EMBL" id="THG18069.1"/>
    </source>
</evidence>
<accession>A0A4S4EN15</accession>
<evidence type="ECO:0000256" key="2">
    <source>
        <dbReference type="SAM" id="Phobius"/>
    </source>
</evidence>
<feature type="compositionally biased region" description="Low complexity" evidence="1">
    <location>
        <begin position="46"/>
        <end position="56"/>
    </location>
</feature>